<evidence type="ECO:0000259" key="8">
    <source>
        <dbReference type="Pfam" id="PF05057"/>
    </source>
</evidence>
<feature type="domain" description="DUF676" evidence="8">
    <location>
        <begin position="81"/>
        <end position="167"/>
    </location>
</feature>
<evidence type="ECO:0000313" key="9">
    <source>
        <dbReference type="EMBL" id="KAF2426278.1"/>
    </source>
</evidence>
<protein>
    <recommendedName>
        <fullName evidence="8">DUF676 domain-containing protein</fullName>
    </recommendedName>
</protein>
<dbReference type="GO" id="GO:0005783">
    <property type="term" value="C:endoplasmic reticulum"/>
    <property type="evidence" value="ECO:0007669"/>
    <property type="project" value="UniProtKB-SubCell"/>
</dbReference>
<evidence type="ECO:0000256" key="1">
    <source>
        <dbReference type="ARBA" id="ARBA00004173"/>
    </source>
</evidence>
<dbReference type="InterPro" id="IPR052374">
    <property type="entry name" value="SERAC1"/>
</dbReference>
<dbReference type="InterPro" id="IPR007751">
    <property type="entry name" value="DUF676_lipase-like"/>
</dbReference>
<evidence type="ECO:0000256" key="7">
    <source>
        <dbReference type="ARBA" id="ARBA00023136"/>
    </source>
</evidence>
<sequence length="244" mass="27961">MSSEVGCQLLELTKFTPESHDLDFILIPGIGTPGVNEWALLSEKWQREFRSLSTGVRFWEFRHGITLDARFGWQQLIDSGNELESQLIAFCDQNEADRRPIIIISHSLGGIILKQALNRLNVRASQNFQRFFRYLSQIAGVIFMSTPHGSSHCEQLTESCLFIVQHYAGGKVGRQLRANLKDTMTSSQGPSMISKRFDDTRVGIEILSIFENNSTKRKNYHPWQKQKHLVVCSCVISIRILLWY</sequence>
<dbReference type="EMBL" id="MU007065">
    <property type="protein sequence ID" value="KAF2426278.1"/>
    <property type="molecule type" value="Genomic_DNA"/>
</dbReference>
<comment type="caution">
    <text evidence="9">The sequence shown here is derived from an EMBL/GenBank/DDBJ whole genome shotgun (WGS) entry which is preliminary data.</text>
</comment>
<dbReference type="InterPro" id="IPR029058">
    <property type="entry name" value="AB_hydrolase_fold"/>
</dbReference>
<reference evidence="9" key="1">
    <citation type="journal article" date="2020" name="Stud. Mycol.">
        <title>101 Dothideomycetes genomes: a test case for predicting lifestyles and emergence of pathogens.</title>
        <authorList>
            <person name="Haridas S."/>
            <person name="Albert R."/>
            <person name="Binder M."/>
            <person name="Bloem J."/>
            <person name="Labutti K."/>
            <person name="Salamov A."/>
            <person name="Andreopoulos B."/>
            <person name="Baker S."/>
            <person name="Barry K."/>
            <person name="Bills G."/>
            <person name="Bluhm B."/>
            <person name="Cannon C."/>
            <person name="Castanera R."/>
            <person name="Culley D."/>
            <person name="Daum C."/>
            <person name="Ezra D."/>
            <person name="Gonzalez J."/>
            <person name="Henrissat B."/>
            <person name="Kuo A."/>
            <person name="Liang C."/>
            <person name="Lipzen A."/>
            <person name="Lutzoni F."/>
            <person name="Magnuson J."/>
            <person name="Mondo S."/>
            <person name="Nolan M."/>
            <person name="Ohm R."/>
            <person name="Pangilinan J."/>
            <person name="Park H.-J."/>
            <person name="Ramirez L."/>
            <person name="Alfaro M."/>
            <person name="Sun H."/>
            <person name="Tritt A."/>
            <person name="Yoshinaga Y."/>
            <person name="Zwiers L.-H."/>
            <person name="Turgeon B."/>
            <person name="Goodwin S."/>
            <person name="Spatafora J."/>
            <person name="Crous P."/>
            <person name="Grigoriev I."/>
        </authorList>
    </citation>
    <scope>NUCLEOTIDE SEQUENCE</scope>
    <source>
        <strain evidence="9">CBS 130266</strain>
    </source>
</reference>
<evidence type="ECO:0000256" key="5">
    <source>
        <dbReference type="ARBA" id="ARBA00022824"/>
    </source>
</evidence>
<evidence type="ECO:0000256" key="4">
    <source>
        <dbReference type="ARBA" id="ARBA00007920"/>
    </source>
</evidence>
<comment type="subcellular location">
    <subcellularLocation>
        <location evidence="2">Endoplasmic reticulum</location>
    </subcellularLocation>
    <subcellularLocation>
        <location evidence="3">Membrane</location>
    </subcellularLocation>
    <subcellularLocation>
        <location evidence="1">Mitochondrion</location>
    </subcellularLocation>
</comment>
<evidence type="ECO:0000256" key="2">
    <source>
        <dbReference type="ARBA" id="ARBA00004240"/>
    </source>
</evidence>
<dbReference type="AlphaFoldDB" id="A0A9P4TVK8"/>
<dbReference type="Proteomes" id="UP000800235">
    <property type="component" value="Unassembled WGS sequence"/>
</dbReference>
<dbReference type="GO" id="GO:0016020">
    <property type="term" value="C:membrane"/>
    <property type="evidence" value="ECO:0007669"/>
    <property type="project" value="UniProtKB-SubCell"/>
</dbReference>
<accession>A0A9P4TVK8</accession>
<dbReference type="Gene3D" id="3.40.50.1820">
    <property type="entry name" value="alpha/beta hydrolase"/>
    <property type="match status" value="1"/>
</dbReference>
<keyword evidence="5" id="KW-0256">Endoplasmic reticulum</keyword>
<evidence type="ECO:0000256" key="6">
    <source>
        <dbReference type="ARBA" id="ARBA00023128"/>
    </source>
</evidence>
<organism evidence="9 10">
    <name type="scientific">Tothia fuscella</name>
    <dbReference type="NCBI Taxonomy" id="1048955"/>
    <lineage>
        <taxon>Eukaryota</taxon>
        <taxon>Fungi</taxon>
        <taxon>Dikarya</taxon>
        <taxon>Ascomycota</taxon>
        <taxon>Pezizomycotina</taxon>
        <taxon>Dothideomycetes</taxon>
        <taxon>Pleosporomycetidae</taxon>
        <taxon>Venturiales</taxon>
        <taxon>Cylindrosympodiaceae</taxon>
        <taxon>Tothia</taxon>
    </lineage>
</organism>
<dbReference type="GO" id="GO:0005739">
    <property type="term" value="C:mitochondrion"/>
    <property type="evidence" value="ECO:0007669"/>
    <property type="project" value="UniProtKB-SubCell"/>
</dbReference>
<name>A0A9P4TVK8_9PEZI</name>
<comment type="similarity">
    <text evidence="4">Belongs to the putative lipase ROG1 family.</text>
</comment>
<keyword evidence="7" id="KW-0472">Membrane</keyword>
<keyword evidence="6" id="KW-0496">Mitochondrion</keyword>
<gene>
    <name evidence="9" type="ORF">EJ08DRAFT_376880</name>
</gene>
<keyword evidence="10" id="KW-1185">Reference proteome</keyword>
<proteinExistence type="inferred from homology"/>
<evidence type="ECO:0000256" key="3">
    <source>
        <dbReference type="ARBA" id="ARBA00004370"/>
    </source>
</evidence>
<dbReference type="PANTHER" id="PTHR48182">
    <property type="entry name" value="PROTEIN SERAC1"/>
    <property type="match status" value="1"/>
</dbReference>
<dbReference type="PANTHER" id="PTHR48182:SF2">
    <property type="entry name" value="PROTEIN SERAC1"/>
    <property type="match status" value="1"/>
</dbReference>
<evidence type="ECO:0000313" key="10">
    <source>
        <dbReference type="Proteomes" id="UP000800235"/>
    </source>
</evidence>
<dbReference type="SUPFAM" id="SSF53474">
    <property type="entry name" value="alpha/beta-Hydrolases"/>
    <property type="match status" value="1"/>
</dbReference>
<dbReference type="Pfam" id="PF05057">
    <property type="entry name" value="DUF676"/>
    <property type="match status" value="1"/>
</dbReference>